<comment type="subcellular location">
    <subcellularLocation>
        <location evidence="1">Cell membrane</location>
        <topology evidence="1">Multi-pass membrane protein</topology>
    </subcellularLocation>
</comment>
<feature type="transmembrane region" description="Helical" evidence="7">
    <location>
        <begin position="64"/>
        <end position="87"/>
    </location>
</feature>
<keyword evidence="3" id="KW-1003">Cell membrane</keyword>
<protein>
    <submittedName>
        <fullName evidence="9">DMT family transporter</fullName>
    </submittedName>
</protein>
<accession>A0A3S9V1Q3</accession>
<dbReference type="InterPro" id="IPR000620">
    <property type="entry name" value="EamA_dom"/>
</dbReference>
<evidence type="ECO:0000256" key="3">
    <source>
        <dbReference type="ARBA" id="ARBA00022475"/>
    </source>
</evidence>
<dbReference type="OrthoDB" id="9804865at2"/>
<gene>
    <name evidence="9" type="ORF">EI981_20015</name>
</gene>
<evidence type="ECO:0000256" key="6">
    <source>
        <dbReference type="ARBA" id="ARBA00023136"/>
    </source>
</evidence>
<dbReference type="GO" id="GO:0005886">
    <property type="term" value="C:plasma membrane"/>
    <property type="evidence" value="ECO:0007669"/>
    <property type="project" value="UniProtKB-SubCell"/>
</dbReference>
<evidence type="ECO:0000256" key="4">
    <source>
        <dbReference type="ARBA" id="ARBA00022692"/>
    </source>
</evidence>
<evidence type="ECO:0000259" key="8">
    <source>
        <dbReference type="Pfam" id="PF00892"/>
    </source>
</evidence>
<feature type="transmembrane region" description="Helical" evidence="7">
    <location>
        <begin position="262"/>
        <end position="284"/>
    </location>
</feature>
<keyword evidence="5 7" id="KW-1133">Transmembrane helix</keyword>
<keyword evidence="10" id="KW-1185">Reference proteome</keyword>
<keyword evidence="4 7" id="KW-0812">Transmembrane</keyword>
<evidence type="ECO:0000313" key="10">
    <source>
        <dbReference type="Proteomes" id="UP000270678"/>
    </source>
</evidence>
<dbReference type="Pfam" id="PF00892">
    <property type="entry name" value="EamA"/>
    <property type="match status" value="2"/>
</dbReference>
<feature type="transmembrane region" description="Helical" evidence="7">
    <location>
        <begin position="174"/>
        <end position="194"/>
    </location>
</feature>
<sequence>MRKYAGELGLLLVAVIWGTGFIASAISLDFLSPYQVMAIRFLIASCLMALIFMKHIRALTRPVLAAGAVLGVFLFLAFLLQTLGLQYTTPSKNAFLTAVNVVIVPFIGFLLFRRGLDKYGLIGAALAIAGVGILSVELNGVFNTGDILTLLCAICFAFHIFFTAEFVKKHSPIGLTIVQMFTAFLLSILVILFRGEAVHFDIDGRGWLAAAYLGIFSTTVAFLVQTLAQKYTTETKAAIILSTEALFGTLFSVLILHEQLTIRIIIGSILILAAVITAETKLAFLQNKMSRRYNGND</sequence>
<evidence type="ECO:0000256" key="2">
    <source>
        <dbReference type="ARBA" id="ARBA00007362"/>
    </source>
</evidence>
<comment type="similarity">
    <text evidence="2">Belongs to the EamA transporter family.</text>
</comment>
<feature type="transmembrane region" description="Helical" evidence="7">
    <location>
        <begin position="93"/>
        <end position="112"/>
    </location>
</feature>
<dbReference type="InterPro" id="IPR051258">
    <property type="entry name" value="Diverse_Substrate_Transporter"/>
</dbReference>
<dbReference type="PANTHER" id="PTHR42920:SF5">
    <property type="entry name" value="EAMA DOMAIN-CONTAINING PROTEIN"/>
    <property type="match status" value="1"/>
</dbReference>
<organism evidence="9 10">
    <name type="scientific">Paenibacillus lutimineralis</name>
    <dbReference type="NCBI Taxonomy" id="2707005"/>
    <lineage>
        <taxon>Bacteria</taxon>
        <taxon>Bacillati</taxon>
        <taxon>Bacillota</taxon>
        <taxon>Bacilli</taxon>
        <taxon>Bacillales</taxon>
        <taxon>Paenibacillaceae</taxon>
        <taxon>Paenibacillus</taxon>
    </lineage>
</organism>
<keyword evidence="6 7" id="KW-0472">Membrane</keyword>
<evidence type="ECO:0000256" key="7">
    <source>
        <dbReference type="SAM" id="Phobius"/>
    </source>
</evidence>
<dbReference type="KEGG" id="plut:EI981_20015"/>
<feature type="transmembrane region" description="Helical" evidence="7">
    <location>
        <begin position="237"/>
        <end position="256"/>
    </location>
</feature>
<feature type="transmembrane region" description="Helical" evidence="7">
    <location>
        <begin position="34"/>
        <end position="52"/>
    </location>
</feature>
<dbReference type="EMBL" id="CP034346">
    <property type="protein sequence ID" value="AZS16512.1"/>
    <property type="molecule type" value="Genomic_DNA"/>
</dbReference>
<feature type="domain" description="EamA" evidence="8">
    <location>
        <begin position="6"/>
        <end position="135"/>
    </location>
</feature>
<dbReference type="AlphaFoldDB" id="A0A3S9V1Q3"/>
<feature type="transmembrane region" description="Helical" evidence="7">
    <location>
        <begin position="206"/>
        <end position="225"/>
    </location>
</feature>
<evidence type="ECO:0000313" key="9">
    <source>
        <dbReference type="EMBL" id="AZS16512.1"/>
    </source>
</evidence>
<dbReference type="PANTHER" id="PTHR42920">
    <property type="entry name" value="OS03G0707200 PROTEIN-RELATED"/>
    <property type="match status" value="1"/>
</dbReference>
<reference evidence="10" key="1">
    <citation type="submission" date="2018-12" db="EMBL/GenBank/DDBJ databases">
        <title>Complete genome sequence of Paenibacillus sp. MBLB1234.</title>
        <authorList>
            <person name="Nam Y.-D."/>
            <person name="Kang J."/>
            <person name="Chung W.-H."/>
            <person name="Park Y.S."/>
        </authorList>
    </citation>
    <scope>NUCLEOTIDE SEQUENCE [LARGE SCALE GENOMIC DNA]</scope>
    <source>
        <strain evidence="10">MBLB1234</strain>
    </source>
</reference>
<dbReference type="Gene3D" id="1.10.3730.20">
    <property type="match status" value="1"/>
</dbReference>
<evidence type="ECO:0000256" key="5">
    <source>
        <dbReference type="ARBA" id="ARBA00022989"/>
    </source>
</evidence>
<name>A0A3S9V1Q3_9BACL</name>
<evidence type="ECO:0000256" key="1">
    <source>
        <dbReference type="ARBA" id="ARBA00004651"/>
    </source>
</evidence>
<feature type="transmembrane region" description="Helical" evidence="7">
    <location>
        <begin position="7"/>
        <end position="28"/>
    </location>
</feature>
<feature type="transmembrane region" description="Helical" evidence="7">
    <location>
        <begin position="147"/>
        <end position="167"/>
    </location>
</feature>
<feature type="transmembrane region" description="Helical" evidence="7">
    <location>
        <begin position="119"/>
        <end position="141"/>
    </location>
</feature>
<feature type="domain" description="EamA" evidence="8">
    <location>
        <begin position="144"/>
        <end position="276"/>
    </location>
</feature>
<dbReference type="SUPFAM" id="SSF103481">
    <property type="entry name" value="Multidrug resistance efflux transporter EmrE"/>
    <property type="match status" value="2"/>
</dbReference>
<dbReference type="InterPro" id="IPR037185">
    <property type="entry name" value="EmrE-like"/>
</dbReference>
<dbReference type="RefSeq" id="WP_127001184.1">
    <property type="nucleotide sequence ID" value="NZ_CP034346.1"/>
</dbReference>
<proteinExistence type="inferred from homology"/>
<dbReference type="Proteomes" id="UP000270678">
    <property type="component" value="Chromosome"/>
</dbReference>